<organism evidence="1 2">
    <name type="scientific">Nibea albiflora</name>
    <name type="common">Yellow drum</name>
    <name type="synonym">Corvina albiflora</name>
    <dbReference type="NCBI Taxonomy" id="240163"/>
    <lineage>
        <taxon>Eukaryota</taxon>
        <taxon>Metazoa</taxon>
        <taxon>Chordata</taxon>
        <taxon>Craniata</taxon>
        <taxon>Vertebrata</taxon>
        <taxon>Euteleostomi</taxon>
        <taxon>Actinopterygii</taxon>
        <taxon>Neopterygii</taxon>
        <taxon>Teleostei</taxon>
        <taxon>Neoteleostei</taxon>
        <taxon>Acanthomorphata</taxon>
        <taxon>Eupercaria</taxon>
        <taxon>Sciaenidae</taxon>
        <taxon>Nibea</taxon>
    </lineage>
</organism>
<evidence type="ECO:0000313" key="2">
    <source>
        <dbReference type="Proteomes" id="UP000805704"/>
    </source>
</evidence>
<accession>A0ACB7EFG6</accession>
<reference evidence="1" key="1">
    <citation type="submission" date="2020-04" db="EMBL/GenBank/DDBJ databases">
        <title>A chromosome-scale assembly and high-density genetic map of the yellow drum (Nibea albiflora) genome.</title>
        <authorList>
            <person name="Xu D."/>
            <person name="Zhang W."/>
            <person name="Chen R."/>
            <person name="Tan P."/>
            <person name="Wang L."/>
            <person name="Song H."/>
            <person name="Tian L."/>
            <person name="Zhu Q."/>
            <person name="Wang B."/>
        </authorList>
    </citation>
    <scope>NUCLEOTIDE SEQUENCE</scope>
    <source>
        <strain evidence="1">ZJHYS-2018</strain>
    </source>
</reference>
<feature type="non-terminal residue" evidence="1">
    <location>
        <position position="1"/>
    </location>
</feature>
<dbReference type="Proteomes" id="UP000805704">
    <property type="component" value="Chromosome 8"/>
</dbReference>
<sequence length="567" mass="63142">SSDVNLLFFSQDIEKKIEETRQRFKNEFLQDSTEKYDSRDVERLQTDDALVEGYLTWRLFAIDDALKMIDESFQWRKEFGLNDLTESSIPKWMFETGAVYLHGYDKEGNKLFWFKVKLHVKDAKTIMDKKKYVAFWLERYAKKEPGMPLTVVFDMAESGLSNIDMEFVKYIINCFKVYYPKFLSKMIIVDMPWIMNAAWKIVKSWLGPEAISKLKFASRSEIQTFIGPEYLPPHMGGTDPFKYSYPPLPDDDFQTPIGDNGPIVSEDETESKEGEMEGKDALSESSFNSEVAVKPKKVNFISLWTLCRSETLPYVNFLEDSLRSEDNDRADAGTRTKGARKPLTTFKGPLLDVSPAEELSFGSGETEKKCLIILSNVTKNQVAFKVRTTAPEKYRVKPSSSCCEPGASVDIVVSLHGGSQASPQDRFLVMAAEMENAGSQELAQFWKDVQKAKIMEHRLRCHVLEGQKPAASPLRDGPVETASSGQQELNTAVSPHASDGLQLTAGAEAEHVSVGAEGSHRVGAGPCGAEPAVSLHAGCFTAAALTCSLRLHLSTTDQVPVGPQSTA</sequence>
<protein>
    <submittedName>
        <fullName evidence="1">Motile sperm domain-containing protein 2</fullName>
    </submittedName>
</protein>
<gene>
    <name evidence="1" type="primary">MOSPD2</name>
    <name evidence="1" type="ORF">GBF38_017044</name>
</gene>
<proteinExistence type="predicted"/>
<evidence type="ECO:0000313" key="1">
    <source>
        <dbReference type="EMBL" id="KAG8000618.1"/>
    </source>
</evidence>
<dbReference type="EMBL" id="CM024796">
    <property type="protein sequence ID" value="KAG8000618.1"/>
    <property type="molecule type" value="Genomic_DNA"/>
</dbReference>
<keyword evidence="2" id="KW-1185">Reference proteome</keyword>
<name>A0ACB7EFG6_NIBAL</name>
<comment type="caution">
    <text evidence="1">The sequence shown here is derived from an EMBL/GenBank/DDBJ whole genome shotgun (WGS) entry which is preliminary data.</text>
</comment>